<evidence type="ECO:0000313" key="3">
    <source>
        <dbReference type="EMBL" id="ORA21446.1"/>
    </source>
</evidence>
<dbReference type="InterPro" id="IPR001753">
    <property type="entry name" value="Enoyl-CoA_hydra/iso"/>
</dbReference>
<feature type="region of interest" description="Disordered" evidence="2">
    <location>
        <begin position="1"/>
        <end position="28"/>
    </location>
</feature>
<evidence type="ECO:0000256" key="2">
    <source>
        <dbReference type="SAM" id="MobiDB-lite"/>
    </source>
</evidence>
<evidence type="ECO:0000256" key="1">
    <source>
        <dbReference type="ARBA" id="ARBA00005254"/>
    </source>
</evidence>
<dbReference type="PANTHER" id="PTHR43459">
    <property type="entry name" value="ENOYL-COA HYDRATASE"/>
    <property type="match status" value="1"/>
</dbReference>
<keyword evidence="4" id="KW-1185">Reference proteome</keyword>
<proteinExistence type="inferred from homology"/>
<dbReference type="InterPro" id="IPR029045">
    <property type="entry name" value="ClpP/crotonase-like_dom_sf"/>
</dbReference>
<dbReference type="InterPro" id="IPR014748">
    <property type="entry name" value="Enoyl-CoA_hydra_C"/>
</dbReference>
<dbReference type="SUPFAM" id="SSF52096">
    <property type="entry name" value="ClpP/crotonase"/>
    <property type="match status" value="1"/>
</dbReference>
<dbReference type="Proteomes" id="UP000192284">
    <property type="component" value="Unassembled WGS sequence"/>
</dbReference>
<gene>
    <name evidence="3" type="ORF">BST12_12690</name>
</gene>
<dbReference type="PANTHER" id="PTHR43459:SF1">
    <property type="entry name" value="EG:BACN32G11.4 PROTEIN"/>
    <property type="match status" value="1"/>
</dbReference>
<protein>
    <submittedName>
        <fullName evidence="3">Enoyl-CoA hydratase</fullName>
    </submittedName>
</protein>
<dbReference type="RefSeq" id="WP_083113461.1">
    <property type="nucleotide sequence ID" value="NZ_JACKTS010000058.1"/>
</dbReference>
<accession>A0A1W9ZV97</accession>
<comment type="caution">
    <text evidence="3">The sequence shown here is derived from an EMBL/GenBank/DDBJ whole genome shotgun (WGS) entry which is preliminary data.</text>
</comment>
<name>A0A1W9ZV97_MYCAN</name>
<dbReference type="Gene3D" id="1.10.12.10">
    <property type="entry name" value="Lyase 2-enoyl-coa Hydratase, Chain A, domain 2"/>
    <property type="match status" value="1"/>
</dbReference>
<reference evidence="3 4" key="1">
    <citation type="submission" date="2017-02" db="EMBL/GenBank/DDBJ databases">
        <title>The new phylogeny of genus Mycobacterium.</title>
        <authorList>
            <person name="Tortoli E."/>
            <person name="Trovato A."/>
            <person name="Cirillo D.M."/>
        </authorList>
    </citation>
    <scope>NUCLEOTIDE SEQUENCE [LARGE SCALE GENOMIC DNA]</scope>
    <source>
        <strain evidence="3 4">DSM 45057</strain>
    </source>
</reference>
<organism evidence="3 4">
    <name type="scientific">Mycobacterium angelicum</name>
    <dbReference type="NCBI Taxonomy" id="470074"/>
    <lineage>
        <taxon>Bacteria</taxon>
        <taxon>Bacillati</taxon>
        <taxon>Actinomycetota</taxon>
        <taxon>Actinomycetes</taxon>
        <taxon>Mycobacteriales</taxon>
        <taxon>Mycobacteriaceae</taxon>
        <taxon>Mycobacterium</taxon>
    </lineage>
</organism>
<dbReference type="EMBL" id="MVHE01000015">
    <property type="protein sequence ID" value="ORA21446.1"/>
    <property type="molecule type" value="Genomic_DNA"/>
</dbReference>
<dbReference type="AlphaFoldDB" id="A0A1W9ZV97"/>
<dbReference type="CDD" id="cd06558">
    <property type="entry name" value="crotonase-like"/>
    <property type="match status" value="1"/>
</dbReference>
<evidence type="ECO:0000313" key="4">
    <source>
        <dbReference type="Proteomes" id="UP000192284"/>
    </source>
</evidence>
<dbReference type="Pfam" id="PF00378">
    <property type="entry name" value="ECH_1"/>
    <property type="match status" value="1"/>
</dbReference>
<dbReference type="GO" id="GO:0003824">
    <property type="term" value="F:catalytic activity"/>
    <property type="evidence" value="ECO:0007669"/>
    <property type="project" value="UniProtKB-ARBA"/>
</dbReference>
<sequence>MGHHIGAERPDSIVGHEADSAGTEGSVTTRRDGAVLRITLDRPSRRNSLTAAMIEAFVATLSKAATDDSLRAVHIRGAGADFCAGADWVATNSGEGQRPRAGDLVRRIPHAAHRVIELLHTLQLPVVCGVQGWAVGMGCNLALAADFTVASTDALFWEPFVDRGFSPDSGATWLLPRLIGLARARRMLLLGEKVNAPEAADWGLIHQAVAEQQLDETIEELLSRLSSGPTAAIGLAKQALHLGQHATLSQSLTQELFNLELSCRTSDFKEGLAAFQQRRTPKFQGR</sequence>
<dbReference type="Gene3D" id="3.90.226.10">
    <property type="entry name" value="2-enoyl-CoA Hydratase, Chain A, domain 1"/>
    <property type="match status" value="1"/>
</dbReference>
<comment type="similarity">
    <text evidence="1">Belongs to the enoyl-CoA hydratase/isomerase family.</text>
</comment>
<feature type="compositionally biased region" description="Basic and acidic residues" evidence="2">
    <location>
        <begin position="1"/>
        <end position="19"/>
    </location>
</feature>